<organism evidence="2">
    <name type="scientific">Manihot esculenta</name>
    <name type="common">Cassava</name>
    <name type="synonym">Jatropha manihot</name>
    <dbReference type="NCBI Taxonomy" id="3983"/>
    <lineage>
        <taxon>Eukaryota</taxon>
        <taxon>Viridiplantae</taxon>
        <taxon>Streptophyta</taxon>
        <taxon>Embryophyta</taxon>
        <taxon>Tracheophyta</taxon>
        <taxon>Spermatophyta</taxon>
        <taxon>Magnoliopsida</taxon>
        <taxon>eudicotyledons</taxon>
        <taxon>Gunneridae</taxon>
        <taxon>Pentapetalae</taxon>
        <taxon>rosids</taxon>
        <taxon>fabids</taxon>
        <taxon>Malpighiales</taxon>
        <taxon>Euphorbiaceae</taxon>
        <taxon>Crotonoideae</taxon>
        <taxon>Manihoteae</taxon>
        <taxon>Manihot</taxon>
    </lineage>
</organism>
<evidence type="ECO:0000313" key="2">
    <source>
        <dbReference type="EMBL" id="OAY24206.1"/>
    </source>
</evidence>
<proteinExistence type="predicted"/>
<feature type="region of interest" description="Disordered" evidence="1">
    <location>
        <begin position="55"/>
        <end position="77"/>
    </location>
</feature>
<feature type="compositionally biased region" description="Basic and acidic residues" evidence="1">
    <location>
        <begin position="68"/>
        <end position="77"/>
    </location>
</feature>
<protein>
    <submittedName>
        <fullName evidence="2">Uncharacterized protein</fullName>
    </submittedName>
</protein>
<name>A0A2C9U3I6_MANES</name>
<sequence length="77" mass="8837">MCREAQNEVGKSGRPFKVYSRRPKEQKKDKGIFGSLKDMTVAEIKEDWHTYQQSFIQKDSASAPISKTNDEGQEIKT</sequence>
<dbReference type="AlphaFoldDB" id="A0A2C9U3I6"/>
<feature type="compositionally biased region" description="Polar residues" evidence="1">
    <location>
        <begin position="55"/>
        <end position="67"/>
    </location>
</feature>
<feature type="region of interest" description="Disordered" evidence="1">
    <location>
        <begin position="1"/>
        <end position="29"/>
    </location>
</feature>
<dbReference type="EMBL" id="CM004404">
    <property type="protein sequence ID" value="OAY24206.1"/>
    <property type="molecule type" value="Genomic_DNA"/>
</dbReference>
<gene>
    <name evidence="2" type="ORF">MANES_18G143200</name>
</gene>
<evidence type="ECO:0000256" key="1">
    <source>
        <dbReference type="SAM" id="MobiDB-lite"/>
    </source>
</evidence>
<reference evidence="2" key="1">
    <citation type="submission" date="2016-02" db="EMBL/GenBank/DDBJ databases">
        <title>WGS assembly of Manihot esculenta.</title>
        <authorList>
            <person name="Bredeson J.V."/>
            <person name="Prochnik S.E."/>
            <person name="Lyons J.B."/>
            <person name="Schmutz J."/>
            <person name="Grimwood J."/>
            <person name="Vrebalov J."/>
            <person name="Bart R.S."/>
            <person name="Amuge T."/>
            <person name="Ferguson M.E."/>
            <person name="Green R."/>
            <person name="Putnam N."/>
            <person name="Stites J."/>
            <person name="Rounsley S."/>
            <person name="Rokhsar D.S."/>
        </authorList>
    </citation>
    <scope>NUCLEOTIDE SEQUENCE [LARGE SCALE GENOMIC DNA]</scope>
    <source>
        <tissue evidence="2">Leaf</tissue>
    </source>
</reference>
<accession>A0A2C9U3I6</accession>